<dbReference type="PANTHER" id="PTHR43479">
    <property type="entry name" value="ACREF/ENVCD OPERON REPRESSOR-RELATED"/>
    <property type="match status" value="1"/>
</dbReference>
<keyword evidence="4" id="KW-0804">Transcription</keyword>
<feature type="DNA-binding region" description="H-T-H motif" evidence="5">
    <location>
        <begin position="45"/>
        <end position="64"/>
    </location>
</feature>
<dbReference type="Pfam" id="PF08361">
    <property type="entry name" value="TetR_C_2"/>
    <property type="match status" value="1"/>
</dbReference>
<keyword evidence="1" id="KW-0678">Repressor</keyword>
<dbReference type="EMBL" id="SNZB01000007">
    <property type="protein sequence ID" value="TDR16793.1"/>
    <property type="molecule type" value="Genomic_DNA"/>
</dbReference>
<dbReference type="InterPro" id="IPR036271">
    <property type="entry name" value="Tet_transcr_reg_TetR-rel_C_sf"/>
</dbReference>
<reference evidence="7 8" key="1">
    <citation type="submission" date="2019-03" db="EMBL/GenBank/DDBJ databases">
        <title>Genomic Encyclopedia of Type Strains, Phase IV (KMG-IV): sequencing the most valuable type-strain genomes for metagenomic binning, comparative biology and taxonomic classification.</title>
        <authorList>
            <person name="Goeker M."/>
        </authorList>
    </citation>
    <scope>NUCLEOTIDE SEQUENCE [LARGE SCALE GENOMIC DNA]</scope>
    <source>
        <strain evidence="7 8">DSM 25488</strain>
    </source>
</reference>
<dbReference type="OrthoDB" id="5816932at2"/>
<evidence type="ECO:0000256" key="1">
    <source>
        <dbReference type="ARBA" id="ARBA00022491"/>
    </source>
</evidence>
<dbReference type="SUPFAM" id="SSF48498">
    <property type="entry name" value="Tetracyclin repressor-like, C-terminal domain"/>
    <property type="match status" value="1"/>
</dbReference>
<evidence type="ECO:0000256" key="4">
    <source>
        <dbReference type="ARBA" id="ARBA00023163"/>
    </source>
</evidence>
<dbReference type="InterPro" id="IPR023772">
    <property type="entry name" value="DNA-bd_HTH_TetR-type_CS"/>
</dbReference>
<sequence>MLSINLTSVKLVNMRKTKEEAQKTKEKILTGALDCFSEQGYFNTSLDEIAKRAAVTRGAIYWHFKNKPEIFDALHGLLHEPFIQLILEDLEHDTEEPISQLKLLCIKLLNNLDENKTKTRIMKLFFECDYSGHLAQFKKTHQDKKLNSLKLFEQYFERAIQRKQLNPKTDPQILTLTLHCFLKGLLFEYLSGLELINIKKDGTKLINQFFEGLNQCHKAKP</sequence>
<evidence type="ECO:0000256" key="5">
    <source>
        <dbReference type="PROSITE-ProRule" id="PRU00335"/>
    </source>
</evidence>
<dbReference type="InterPro" id="IPR013572">
    <property type="entry name" value="Tscrpt_reg_MAATS_C"/>
</dbReference>
<comment type="caution">
    <text evidence="7">The sequence shown here is derived from an EMBL/GenBank/DDBJ whole genome shotgun (WGS) entry which is preliminary data.</text>
</comment>
<dbReference type="Gene3D" id="1.10.357.10">
    <property type="entry name" value="Tetracycline Repressor, domain 2"/>
    <property type="match status" value="1"/>
</dbReference>
<dbReference type="InterPro" id="IPR050624">
    <property type="entry name" value="HTH-type_Tx_Regulator"/>
</dbReference>
<accession>A0A4R6XI22</accession>
<evidence type="ECO:0000256" key="2">
    <source>
        <dbReference type="ARBA" id="ARBA00023015"/>
    </source>
</evidence>
<keyword evidence="8" id="KW-1185">Reference proteome</keyword>
<dbReference type="AlphaFoldDB" id="A0A4R6XI22"/>
<dbReference type="GO" id="GO:0003677">
    <property type="term" value="F:DNA binding"/>
    <property type="evidence" value="ECO:0007669"/>
    <property type="project" value="UniProtKB-UniRule"/>
</dbReference>
<evidence type="ECO:0000259" key="6">
    <source>
        <dbReference type="PROSITE" id="PS50977"/>
    </source>
</evidence>
<dbReference type="PROSITE" id="PS50977">
    <property type="entry name" value="HTH_TETR_2"/>
    <property type="match status" value="1"/>
</dbReference>
<dbReference type="PANTHER" id="PTHR43479:SF11">
    <property type="entry name" value="ACREF_ENVCD OPERON REPRESSOR-RELATED"/>
    <property type="match status" value="1"/>
</dbReference>
<evidence type="ECO:0000256" key="3">
    <source>
        <dbReference type="ARBA" id="ARBA00023125"/>
    </source>
</evidence>
<evidence type="ECO:0000313" key="8">
    <source>
        <dbReference type="Proteomes" id="UP000295724"/>
    </source>
</evidence>
<dbReference type="InterPro" id="IPR009057">
    <property type="entry name" value="Homeodomain-like_sf"/>
</dbReference>
<dbReference type="SUPFAM" id="SSF46689">
    <property type="entry name" value="Homeodomain-like"/>
    <property type="match status" value="1"/>
</dbReference>
<feature type="domain" description="HTH tetR-type" evidence="6">
    <location>
        <begin position="22"/>
        <end position="82"/>
    </location>
</feature>
<keyword evidence="3 5" id="KW-0238">DNA-binding</keyword>
<dbReference type="Pfam" id="PF00440">
    <property type="entry name" value="TetR_N"/>
    <property type="match status" value="1"/>
</dbReference>
<evidence type="ECO:0000313" key="7">
    <source>
        <dbReference type="EMBL" id="TDR16793.1"/>
    </source>
</evidence>
<dbReference type="PROSITE" id="PS01081">
    <property type="entry name" value="HTH_TETR_1"/>
    <property type="match status" value="1"/>
</dbReference>
<keyword evidence="2" id="KW-0805">Transcription regulation</keyword>
<dbReference type="PRINTS" id="PR00455">
    <property type="entry name" value="HTHTETR"/>
</dbReference>
<name>A0A4R6XI22_9GAMM</name>
<dbReference type="Proteomes" id="UP000295724">
    <property type="component" value="Unassembled WGS sequence"/>
</dbReference>
<gene>
    <name evidence="7" type="ORF">C8D91_2699</name>
</gene>
<protein>
    <submittedName>
        <fullName evidence="7">TetR family transcriptional regulator</fullName>
    </submittedName>
</protein>
<proteinExistence type="predicted"/>
<dbReference type="InterPro" id="IPR001647">
    <property type="entry name" value="HTH_TetR"/>
</dbReference>
<organism evidence="7 8">
    <name type="scientific">Marinicella litoralis</name>
    <dbReference type="NCBI Taxonomy" id="644220"/>
    <lineage>
        <taxon>Bacteria</taxon>
        <taxon>Pseudomonadati</taxon>
        <taxon>Pseudomonadota</taxon>
        <taxon>Gammaproteobacteria</taxon>
        <taxon>Lysobacterales</taxon>
        <taxon>Marinicellaceae</taxon>
        <taxon>Marinicella</taxon>
    </lineage>
</organism>